<dbReference type="Proteomes" id="UP001294444">
    <property type="component" value="Unassembled WGS sequence"/>
</dbReference>
<evidence type="ECO:0000313" key="2">
    <source>
        <dbReference type="Proteomes" id="UP001294444"/>
    </source>
</evidence>
<comment type="caution">
    <text evidence="1">The sequence shown here is derived from an EMBL/GenBank/DDBJ whole genome shotgun (WGS) entry which is preliminary data.</text>
</comment>
<gene>
    <name evidence="1" type="ORF">MEPE_04567</name>
</gene>
<protein>
    <submittedName>
        <fullName evidence="1">Uncharacterized protein</fullName>
    </submittedName>
</protein>
<accession>A0AAJ5C6U0</accession>
<dbReference type="AlphaFoldDB" id="A0AAJ5C6U0"/>
<dbReference type="EMBL" id="OAPG01000011">
    <property type="protein sequence ID" value="SNX85858.1"/>
    <property type="molecule type" value="Genomic_DNA"/>
</dbReference>
<reference evidence="1" key="1">
    <citation type="submission" date="2023-10" db="EMBL/GenBank/DDBJ databases">
        <authorList>
            <person name="Guldener U."/>
        </authorList>
    </citation>
    <scope>NUCLEOTIDE SEQUENCE</scope>
    <source>
        <strain evidence="1">Mp4</strain>
    </source>
</reference>
<name>A0AAJ5C6U0_9BASI</name>
<proteinExistence type="predicted"/>
<evidence type="ECO:0000313" key="1">
    <source>
        <dbReference type="EMBL" id="SNX85858.1"/>
    </source>
</evidence>
<sequence length="98" mass="10681">MPGEAAGTSECSQVREIVATTSLSKPSQGLFQHAEKLLLIALTYMKDLVGQNYGHSTLYPPPCKGGWTVSKPYGYELYIDSGCLTQPFFDSCTSKAIR</sequence>
<organism evidence="1 2">
    <name type="scientific">Melanopsichium pennsylvanicum</name>
    <dbReference type="NCBI Taxonomy" id="63383"/>
    <lineage>
        <taxon>Eukaryota</taxon>
        <taxon>Fungi</taxon>
        <taxon>Dikarya</taxon>
        <taxon>Basidiomycota</taxon>
        <taxon>Ustilaginomycotina</taxon>
        <taxon>Ustilaginomycetes</taxon>
        <taxon>Ustilaginales</taxon>
        <taxon>Ustilaginaceae</taxon>
        <taxon>Melanopsichium</taxon>
    </lineage>
</organism>
<keyword evidence="2" id="KW-1185">Reference proteome</keyword>